<proteinExistence type="predicted"/>
<dbReference type="OrthoDB" id="7510084at2"/>
<accession>A0A547PDY3</accession>
<protein>
    <submittedName>
        <fullName evidence="1">Uncharacterized protein</fullName>
    </submittedName>
</protein>
<evidence type="ECO:0000313" key="2">
    <source>
        <dbReference type="Proteomes" id="UP000316343"/>
    </source>
</evidence>
<evidence type="ECO:0000313" key="1">
    <source>
        <dbReference type="EMBL" id="TRD12353.1"/>
    </source>
</evidence>
<keyword evidence="2" id="KW-1185">Reference proteome</keyword>
<dbReference type="RefSeq" id="WP_142788624.1">
    <property type="nucleotide sequence ID" value="NZ_VHJK01000001.1"/>
</dbReference>
<dbReference type="AlphaFoldDB" id="A0A547PDY3"/>
<organism evidence="1 2">
    <name type="scientific">Erythrobacter insulae</name>
    <dbReference type="NCBI Taxonomy" id="2584124"/>
    <lineage>
        <taxon>Bacteria</taxon>
        <taxon>Pseudomonadati</taxon>
        <taxon>Pseudomonadota</taxon>
        <taxon>Alphaproteobacteria</taxon>
        <taxon>Sphingomonadales</taxon>
        <taxon>Erythrobacteraceae</taxon>
        <taxon>Erythrobacter/Porphyrobacter group</taxon>
        <taxon>Erythrobacter</taxon>
    </lineage>
</organism>
<comment type="caution">
    <text evidence="1">The sequence shown here is derived from an EMBL/GenBank/DDBJ whole genome shotgun (WGS) entry which is preliminary data.</text>
</comment>
<dbReference type="EMBL" id="VHJK01000001">
    <property type="protein sequence ID" value="TRD12353.1"/>
    <property type="molecule type" value="Genomic_DNA"/>
</dbReference>
<reference evidence="1 2" key="1">
    <citation type="submission" date="2019-06" db="EMBL/GenBank/DDBJ databases">
        <title>Erythrobacter insulae sp. nov., isolated from a tidal flat.</title>
        <authorList>
            <person name="Yoon J.-H."/>
        </authorList>
    </citation>
    <scope>NUCLEOTIDE SEQUENCE [LARGE SCALE GENOMIC DNA]</scope>
    <source>
        <strain evidence="1 2">JBTF-M21</strain>
    </source>
</reference>
<name>A0A547PDY3_9SPHN</name>
<gene>
    <name evidence="1" type="ORF">FGU71_11075</name>
</gene>
<dbReference type="Proteomes" id="UP000316343">
    <property type="component" value="Unassembled WGS sequence"/>
</dbReference>
<sequence>MSIRFAAPYTPGQSSANLYVSKSLFQPVPRHAVNDNGADHGTDSDHRLQAALRHFAEHGLGAARSAREQAQKAFFANDHQAYDWWIGITRALDRRLAAEAEREFTLKVLDSPML</sequence>